<feature type="region of interest" description="Disordered" evidence="1">
    <location>
        <begin position="333"/>
        <end position="376"/>
    </location>
</feature>
<dbReference type="PANTHER" id="PTHR39757">
    <property type="match status" value="1"/>
</dbReference>
<keyword evidence="3" id="KW-1185">Reference proteome</keyword>
<evidence type="ECO:0008006" key="4">
    <source>
        <dbReference type="Google" id="ProtNLM"/>
    </source>
</evidence>
<dbReference type="SUPFAM" id="SSF51905">
    <property type="entry name" value="FAD/NAD(P)-binding domain"/>
    <property type="match status" value="1"/>
</dbReference>
<dbReference type="Pfam" id="PF05834">
    <property type="entry name" value="Lycopene_cycl"/>
    <property type="match status" value="1"/>
</dbReference>
<reference evidence="3" key="1">
    <citation type="journal article" date="2019" name="Int. J. Syst. Evol. Microbiol.">
        <title>The Global Catalogue of Microorganisms (GCM) 10K type strain sequencing project: providing services to taxonomists for standard genome sequencing and annotation.</title>
        <authorList>
            <consortium name="The Broad Institute Genomics Platform"/>
            <consortium name="The Broad Institute Genome Sequencing Center for Infectious Disease"/>
            <person name="Wu L."/>
            <person name="Ma J."/>
        </authorList>
    </citation>
    <scope>NUCLEOTIDE SEQUENCE [LARGE SCALE GENOMIC DNA]</scope>
    <source>
        <strain evidence="3">JCM 17738</strain>
    </source>
</reference>
<accession>A0ABP8J9C4</accession>
<dbReference type="InterPro" id="IPR036188">
    <property type="entry name" value="FAD/NAD-bd_sf"/>
</dbReference>
<protein>
    <recommendedName>
        <fullName evidence="4">Lycopene cyclase (CrtL-type)</fullName>
    </recommendedName>
</protein>
<evidence type="ECO:0000256" key="1">
    <source>
        <dbReference type="SAM" id="MobiDB-lite"/>
    </source>
</evidence>
<gene>
    <name evidence="2" type="ORF">GCM10023153_01530</name>
</gene>
<dbReference type="Gene3D" id="3.50.50.60">
    <property type="entry name" value="FAD/NAD(P)-binding domain"/>
    <property type="match status" value="1"/>
</dbReference>
<evidence type="ECO:0000313" key="2">
    <source>
        <dbReference type="EMBL" id="GAA4387261.1"/>
    </source>
</evidence>
<proteinExistence type="predicted"/>
<dbReference type="EMBL" id="BAABFX010000007">
    <property type="protein sequence ID" value="GAA4387261.1"/>
    <property type="molecule type" value="Genomic_DNA"/>
</dbReference>
<organism evidence="2 3">
    <name type="scientific">Ornithinibacter aureus</name>
    <dbReference type="NCBI Taxonomy" id="622664"/>
    <lineage>
        <taxon>Bacteria</taxon>
        <taxon>Bacillati</taxon>
        <taxon>Actinomycetota</taxon>
        <taxon>Actinomycetes</taxon>
        <taxon>Micrococcales</taxon>
        <taxon>Intrasporangiaceae</taxon>
        <taxon>Ornithinibacter</taxon>
    </lineage>
</organism>
<sequence length="396" mass="41052">MRAAPDGAWEGAALPGPARGVYRHRMAHPATSTPRLDVLVIGGGPAGRAVAGECAGRGLRTALVDPQPDRPFTATYGCWAAELPVDLPASVVAARARGRAVAHRTHALGWQYAVFDVPALRSHLDERLADVVVHAARATHSPGPGRVALEGGGDLTASVVIDAAGRWQPLGGRRPGRPGRPARAEAEQTAYGVVVPAEVAAPLVPSGEALFMDWRPDHGEGGWPTFLYGIPVGGGEVLLVETSLARRPGLPVPVLRRRLLARLARHGIRVPPDARTETVRFPVDHPRHDSPGVLGFGAAAPLVHPATGFSLAAALRLAGPVADAVVAHLDAGPDAGPEAARGRARRSLAPSGEGSSRLSSDRARGPAADAAERGSGVLRRLLRASRAAAVGLPHRS</sequence>
<dbReference type="Proteomes" id="UP001500390">
    <property type="component" value="Unassembled WGS sequence"/>
</dbReference>
<comment type="caution">
    <text evidence="2">The sequence shown here is derived from an EMBL/GenBank/DDBJ whole genome shotgun (WGS) entry which is preliminary data.</text>
</comment>
<name>A0ABP8J9C4_9MICO</name>
<dbReference type="PANTHER" id="PTHR39757:SF5">
    <property type="entry name" value="OS02G0190600 PROTEIN"/>
    <property type="match status" value="1"/>
</dbReference>
<evidence type="ECO:0000313" key="3">
    <source>
        <dbReference type="Proteomes" id="UP001500390"/>
    </source>
</evidence>